<dbReference type="Proteomes" id="UP000257109">
    <property type="component" value="Unassembled WGS sequence"/>
</dbReference>
<feature type="region of interest" description="Disordered" evidence="1">
    <location>
        <begin position="1"/>
        <end position="22"/>
    </location>
</feature>
<organism evidence="2 3">
    <name type="scientific">Mucuna pruriens</name>
    <name type="common">Velvet bean</name>
    <name type="synonym">Dolichos pruriens</name>
    <dbReference type="NCBI Taxonomy" id="157652"/>
    <lineage>
        <taxon>Eukaryota</taxon>
        <taxon>Viridiplantae</taxon>
        <taxon>Streptophyta</taxon>
        <taxon>Embryophyta</taxon>
        <taxon>Tracheophyta</taxon>
        <taxon>Spermatophyta</taxon>
        <taxon>Magnoliopsida</taxon>
        <taxon>eudicotyledons</taxon>
        <taxon>Gunneridae</taxon>
        <taxon>Pentapetalae</taxon>
        <taxon>rosids</taxon>
        <taxon>fabids</taxon>
        <taxon>Fabales</taxon>
        <taxon>Fabaceae</taxon>
        <taxon>Papilionoideae</taxon>
        <taxon>50 kb inversion clade</taxon>
        <taxon>NPAAA clade</taxon>
        <taxon>indigoferoid/millettioid clade</taxon>
        <taxon>Phaseoleae</taxon>
        <taxon>Mucuna</taxon>
    </lineage>
</organism>
<feature type="non-terminal residue" evidence="2">
    <location>
        <position position="1"/>
    </location>
</feature>
<proteinExistence type="predicted"/>
<reference evidence="2" key="1">
    <citation type="submission" date="2018-05" db="EMBL/GenBank/DDBJ databases">
        <title>Draft genome of Mucuna pruriens seed.</title>
        <authorList>
            <person name="Nnadi N.E."/>
            <person name="Vos R."/>
            <person name="Hasami M.H."/>
            <person name="Devisetty U.K."/>
            <person name="Aguiy J.C."/>
        </authorList>
    </citation>
    <scope>NUCLEOTIDE SEQUENCE [LARGE SCALE GENOMIC DNA]</scope>
    <source>
        <strain evidence="2">JCA_2017</strain>
    </source>
</reference>
<accession>A0A371F1L7</accession>
<evidence type="ECO:0000256" key="1">
    <source>
        <dbReference type="SAM" id="MobiDB-lite"/>
    </source>
</evidence>
<gene>
    <name evidence="2" type="ORF">CR513_48374</name>
</gene>
<dbReference type="OrthoDB" id="418748at2759"/>
<feature type="non-terminal residue" evidence="2">
    <location>
        <position position="106"/>
    </location>
</feature>
<keyword evidence="3" id="KW-1185">Reference proteome</keyword>
<sequence>KSQLTGSSRKIAEQQGGKKRKIGELNEFERRLTSRDLKKLNGLERMLKGLVHSFSQVEKIVKDEDLNRHVGSETRQFARTHSSSGFGYLNEGQSILNFSMTYDFKI</sequence>
<comment type="caution">
    <text evidence="2">The sequence shown here is derived from an EMBL/GenBank/DDBJ whole genome shotgun (WGS) entry which is preliminary data.</text>
</comment>
<evidence type="ECO:0000313" key="3">
    <source>
        <dbReference type="Proteomes" id="UP000257109"/>
    </source>
</evidence>
<dbReference type="AlphaFoldDB" id="A0A371F1L7"/>
<name>A0A371F1L7_MUCPR</name>
<protein>
    <submittedName>
        <fullName evidence="2">Uncharacterized protein</fullName>
    </submittedName>
</protein>
<evidence type="ECO:0000313" key="2">
    <source>
        <dbReference type="EMBL" id="RDX72181.1"/>
    </source>
</evidence>
<dbReference type="EMBL" id="QJKJ01011026">
    <property type="protein sequence ID" value="RDX72181.1"/>
    <property type="molecule type" value="Genomic_DNA"/>
</dbReference>